<organism evidence="3 4">
    <name type="scientific">Cerrena zonata</name>
    <dbReference type="NCBI Taxonomy" id="2478898"/>
    <lineage>
        <taxon>Eukaryota</taxon>
        <taxon>Fungi</taxon>
        <taxon>Dikarya</taxon>
        <taxon>Basidiomycota</taxon>
        <taxon>Agaricomycotina</taxon>
        <taxon>Agaricomycetes</taxon>
        <taxon>Polyporales</taxon>
        <taxon>Cerrenaceae</taxon>
        <taxon>Cerrena</taxon>
    </lineage>
</organism>
<feature type="domain" description="CxC6 like cysteine cluster associated with KDZ" evidence="2">
    <location>
        <begin position="332"/>
        <end position="396"/>
    </location>
</feature>
<evidence type="ECO:0000259" key="2">
    <source>
        <dbReference type="Pfam" id="PF18721"/>
    </source>
</evidence>
<evidence type="ECO:0000259" key="1">
    <source>
        <dbReference type="Pfam" id="PF18718"/>
    </source>
</evidence>
<evidence type="ECO:0000313" key="4">
    <source>
        <dbReference type="Proteomes" id="UP001385951"/>
    </source>
</evidence>
<dbReference type="Pfam" id="PF18718">
    <property type="entry name" value="CxC5"/>
    <property type="match status" value="1"/>
</dbReference>
<sequence length="646" mass="74676">MLLSTLLESIKSEPALCSLDYRIIIQFIDLARLLRAQISYTQPYYITTPPAHLPINIHEFLRTSLNIPDETTKNAWAVLNTLVWEEDPAKPQYTLELLPLFLQFGLSRQISFIPLYPPTRTCLECKHTSANITSDYILAELRSHPVTIFTHECGPIPGYSCSLYCRACKTRYYHDYYVHADATKRTYYGNSSPHLQIAMHYYVERNLVEMFISMMVNAWTSATNCARVYNETFMDRHNSIPLTWEYRTQMNVGDVWNAFFIHSLMIHFSENSLLLELPHDAASQAIRLEEAISSRNAFMSGTGQDQWNHACDLCCWIHDNIDGNPVYLRSVVIDGVTIGHPCCSVHNCTTPLDSMRDRYCPDHQEFIRICVVTDCDQPTRSGTQTCIKPTHRALEDYYNQQGKAMFQLRLRLERARARTEHRALESLVPTGLDTIADINNDTEITSDMLCDGKPEAGNRKLKARFGRRWTHNDELCTASCGIILGRMTFYGSEAPNGVRHFLMRMFPTKRSLPGVIWHDNNCQIVRMLRNDPDPYLSSYFDDCALPVDVFHFKSKHKEKDLDCGHNCNPYIWPELRTDDGKWRFNSSAAEQANAWYGGFQAIAREMRAERYNFFLDEMIKRRNQLTFRKLEDKGHAPFNIPRSCLL</sequence>
<keyword evidence="4" id="KW-1185">Reference proteome</keyword>
<comment type="caution">
    <text evidence="3">The sequence shown here is derived from an EMBL/GenBank/DDBJ whole genome shotgun (WGS) entry which is preliminary data.</text>
</comment>
<dbReference type="Pfam" id="PF18721">
    <property type="entry name" value="CxC6"/>
    <property type="match status" value="1"/>
</dbReference>
<reference evidence="3 4" key="1">
    <citation type="submission" date="2022-09" db="EMBL/GenBank/DDBJ databases">
        <authorList>
            <person name="Palmer J.M."/>
        </authorList>
    </citation>
    <scope>NUCLEOTIDE SEQUENCE [LARGE SCALE GENOMIC DNA]</scope>
    <source>
        <strain evidence="3 4">DSM 7382</strain>
    </source>
</reference>
<accession>A0AAW0GV26</accession>
<evidence type="ECO:0008006" key="5">
    <source>
        <dbReference type="Google" id="ProtNLM"/>
    </source>
</evidence>
<dbReference type="InterPro" id="IPR040898">
    <property type="entry name" value="CxC6"/>
</dbReference>
<evidence type="ECO:0000313" key="3">
    <source>
        <dbReference type="EMBL" id="KAK7695105.1"/>
    </source>
</evidence>
<dbReference type="EMBL" id="JASBNA010000002">
    <property type="protein sequence ID" value="KAK7695105.1"/>
    <property type="molecule type" value="Genomic_DNA"/>
</dbReference>
<dbReference type="InterPro" id="IPR041539">
    <property type="entry name" value="CxC5"/>
</dbReference>
<protein>
    <recommendedName>
        <fullName evidence="5">CxC5 like cysteine cluster associated with KDZ domain-containing protein</fullName>
    </recommendedName>
</protein>
<gene>
    <name evidence="3" type="ORF">QCA50_002295</name>
</gene>
<dbReference type="Proteomes" id="UP001385951">
    <property type="component" value="Unassembled WGS sequence"/>
</dbReference>
<proteinExistence type="predicted"/>
<dbReference type="AlphaFoldDB" id="A0AAW0GV26"/>
<feature type="domain" description="CxC5 like cysteine cluster associated with KDZ" evidence="1">
    <location>
        <begin position="111"/>
        <end position="233"/>
    </location>
</feature>
<name>A0AAW0GV26_9APHY</name>